<evidence type="ECO:0000256" key="3">
    <source>
        <dbReference type="ARBA" id="ARBA00023004"/>
    </source>
</evidence>
<keyword evidence="2 4" id="KW-0479">Metal-binding</keyword>
<keyword evidence="7" id="KW-1185">Reference proteome</keyword>
<dbReference type="Gene3D" id="1.10.760.10">
    <property type="entry name" value="Cytochrome c-like domain"/>
    <property type="match status" value="1"/>
</dbReference>
<organism evidence="6 7">
    <name type="scientific">Acanthopleuribacter pedis</name>
    <dbReference type="NCBI Taxonomy" id="442870"/>
    <lineage>
        <taxon>Bacteria</taxon>
        <taxon>Pseudomonadati</taxon>
        <taxon>Acidobacteriota</taxon>
        <taxon>Holophagae</taxon>
        <taxon>Acanthopleuribacterales</taxon>
        <taxon>Acanthopleuribacteraceae</taxon>
        <taxon>Acanthopleuribacter</taxon>
    </lineage>
</organism>
<dbReference type="EMBL" id="JAFREP010000067">
    <property type="protein sequence ID" value="MBO1323446.1"/>
    <property type="molecule type" value="Genomic_DNA"/>
</dbReference>
<dbReference type="PROSITE" id="PS51007">
    <property type="entry name" value="CYTC"/>
    <property type="match status" value="1"/>
</dbReference>
<evidence type="ECO:0000256" key="4">
    <source>
        <dbReference type="PROSITE-ProRule" id="PRU00433"/>
    </source>
</evidence>
<feature type="domain" description="Cytochrome c" evidence="5">
    <location>
        <begin position="77"/>
        <end position="199"/>
    </location>
</feature>
<dbReference type="RefSeq" id="WP_207863599.1">
    <property type="nucleotide sequence ID" value="NZ_JAFREP010000067.1"/>
</dbReference>
<dbReference type="GO" id="GO:0020037">
    <property type="term" value="F:heme binding"/>
    <property type="evidence" value="ECO:0007669"/>
    <property type="project" value="InterPro"/>
</dbReference>
<reference evidence="6" key="1">
    <citation type="submission" date="2021-03" db="EMBL/GenBank/DDBJ databases">
        <authorList>
            <person name="Wang G."/>
        </authorList>
    </citation>
    <scope>NUCLEOTIDE SEQUENCE</scope>
    <source>
        <strain evidence="6">KCTC 12899</strain>
    </source>
</reference>
<proteinExistence type="predicted"/>
<evidence type="ECO:0000313" key="6">
    <source>
        <dbReference type="EMBL" id="MBO1323446.1"/>
    </source>
</evidence>
<dbReference type="GO" id="GO:0004130">
    <property type="term" value="F:cytochrome-c peroxidase activity"/>
    <property type="evidence" value="ECO:0007669"/>
    <property type="project" value="TreeGrafter"/>
</dbReference>
<dbReference type="AlphaFoldDB" id="A0A8J7QCX9"/>
<dbReference type="PANTHER" id="PTHR30600">
    <property type="entry name" value="CYTOCHROME C PEROXIDASE-RELATED"/>
    <property type="match status" value="1"/>
</dbReference>
<evidence type="ECO:0000259" key="5">
    <source>
        <dbReference type="PROSITE" id="PS51007"/>
    </source>
</evidence>
<keyword evidence="3 4" id="KW-0408">Iron</keyword>
<dbReference type="InterPro" id="IPR051395">
    <property type="entry name" value="Cytochrome_c_Peroxidase/MauG"/>
</dbReference>
<keyword evidence="1 4" id="KW-0349">Heme</keyword>
<dbReference type="SUPFAM" id="SSF46626">
    <property type="entry name" value="Cytochrome c"/>
    <property type="match status" value="1"/>
</dbReference>
<dbReference type="InterPro" id="IPR010538">
    <property type="entry name" value="DHOR"/>
</dbReference>
<dbReference type="Pfam" id="PF06537">
    <property type="entry name" value="DHOR"/>
    <property type="match status" value="1"/>
</dbReference>
<gene>
    <name evidence="6" type="ORF">J3U88_33575</name>
</gene>
<sequence length="199" mass="21365">MPPPTFGVKLLEAIVDREAGFSWDGSAPTVAEQVRNALVLDHGVDPDQLPGRVLELLTTYTELLTVPARDPGSYDRPGVSEGDVIFGEIGCADCHTPVQRTRPNAPPHLRDLTLRPYTDMKTWDLGEGPFRTAPLWGLGHNIRLLNQNGRDLLLMHDGGAGSVAEAIGQHGGDAAAARAAFNALSAGDKQNLINFVRSL</sequence>
<protein>
    <recommendedName>
        <fullName evidence="5">Cytochrome c domain-containing protein</fullName>
    </recommendedName>
</protein>
<dbReference type="GO" id="GO:0009055">
    <property type="term" value="F:electron transfer activity"/>
    <property type="evidence" value="ECO:0007669"/>
    <property type="project" value="InterPro"/>
</dbReference>
<comment type="caution">
    <text evidence="6">The sequence shown here is derived from an EMBL/GenBank/DDBJ whole genome shotgun (WGS) entry which is preliminary data.</text>
</comment>
<dbReference type="PANTHER" id="PTHR30600:SF4">
    <property type="entry name" value="CYTOCHROME C DOMAIN-CONTAINING PROTEIN"/>
    <property type="match status" value="1"/>
</dbReference>
<accession>A0A8J7QCX9</accession>
<dbReference type="InterPro" id="IPR036909">
    <property type="entry name" value="Cyt_c-like_dom_sf"/>
</dbReference>
<evidence type="ECO:0000256" key="2">
    <source>
        <dbReference type="ARBA" id="ARBA00022723"/>
    </source>
</evidence>
<evidence type="ECO:0000313" key="7">
    <source>
        <dbReference type="Proteomes" id="UP000664417"/>
    </source>
</evidence>
<dbReference type="InterPro" id="IPR009056">
    <property type="entry name" value="Cyt_c-like_dom"/>
</dbReference>
<name>A0A8J7QCX9_9BACT</name>
<evidence type="ECO:0000256" key="1">
    <source>
        <dbReference type="ARBA" id="ARBA00022617"/>
    </source>
</evidence>
<dbReference type="GO" id="GO:0046872">
    <property type="term" value="F:metal ion binding"/>
    <property type="evidence" value="ECO:0007669"/>
    <property type="project" value="UniProtKB-KW"/>
</dbReference>
<dbReference type="Proteomes" id="UP000664417">
    <property type="component" value="Unassembled WGS sequence"/>
</dbReference>